<organism evidence="2 3">
    <name type="scientific">Serendipita vermifera MAFF 305830</name>
    <dbReference type="NCBI Taxonomy" id="933852"/>
    <lineage>
        <taxon>Eukaryota</taxon>
        <taxon>Fungi</taxon>
        <taxon>Dikarya</taxon>
        <taxon>Basidiomycota</taxon>
        <taxon>Agaricomycotina</taxon>
        <taxon>Agaricomycetes</taxon>
        <taxon>Sebacinales</taxon>
        <taxon>Serendipitaceae</taxon>
        <taxon>Serendipita</taxon>
    </lineage>
</organism>
<proteinExistence type="predicted"/>
<dbReference type="AlphaFoldDB" id="A0A0C2X0U6"/>
<gene>
    <name evidence="2" type="ORF">M408DRAFT_267488</name>
</gene>
<keyword evidence="3" id="KW-1185">Reference proteome</keyword>
<dbReference type="HOGENOM" id="CLU_1397121_0_0_1"/>
<reference evidence="3" key="2">
    <citation type="submission" date="2015-01" db="EMBL/GenBank/DDBJ databases">
        <title>Evolutionary Origins and Diversification of the Mycorrhizal Mutualists.</title>
        <authorList>
            <consortium name="DOE Joint Genome Institute"/>
            <consortium name="Mycorrhizal Genomics Consortium"/>
            <person name="Kohler A."/>
            <person name="Kuo A."/>
            <person name="Nagy L.G."/>
            <person name="Floudas D."/>
            <person name="Copeland A."/>
            <person name="Barry K.W."/>
            <person name="Cichocki N."/>
            <person name="Veneault-Fourrey C."/>
            <person name="LaButti K."/>
            <person name="Lindquist E.A."/>
            <person name="Lipzen A."/>
            <person name="Lundell T."/>
            <person name="Morin E."/>
            <person name="Murat C."/>
            <person name="Riley R."/>
            <person name="Ohm R."/>
            <person name="Sun H."/>
            <person name="Tunlid A."/>
            <person name="Henrissat B."/>
            <person name="Grigoriev I.V."/>
            <person name="Hibbett D.S."/>
            <person name="Martin F."/>
        </authorList>
    </citation>
    <scope>NUCLEOTIDE SEQUENCE [LARGE SCALE GENOMIC DNA]</scope>
    <source>
        <strain evidence="3">MAFF 305830</strain>
    </source>
</reference>
<feature type="compositionally biased region" description="Basic and acidic residues" evidence="1">
    <location>
        <begin position="111"/>
        <end position="122"/>
    </location>
</feature>
<feature type="compositionally biased region" description="Acidic residues" evidence="1">
    <location>
        <begin position="75"/>
        <end position="88"/>
    </location>
</feature>
<protein>
    <submittedName>
        <fullName evidence="2">Uncharacterized protein</fullName>
    </submittedName>
</protein>
<name>A0A0C2X0U6_SERVB</name>
<evidence type="ECO:0000256" key="1">
    <source>
        <dbReference type="SAM" id="MobiDB-lite"/>
    </source>
</evidence>
<sequence>MHARTRVIQKCRESHPCLRLYENDWLVTRITTQILAASVKTYKYKDWGITEVRERVEEKLEEIELFANKNNDNDSGSDSDSDEQEQDDQDKQGQDEHEQDGEDEQDISVPDDNKDQQAEPKRTPRVRYLVFIDPTFVTPAQNPHPSSLPPNPNTRSSRGGSLLWDSREEGEEACREGCRCCTICHKGLPRRKHLL</sequence>
<feature type="region of interest" description="Disordered" evidence="1">
    <location>
        <begin position="66"/>
        <end position="162"/>
    </location>
</feature>
<evidence type="ECO:0000313" key="2">
    <source>
        <dbReference type="EMBL" id="KIM23107.1"/>
    </source>
</evidence>
<dbReference type="EMBL" id="KN824343">
    <property type="protein sequence ID" value="KIM23107.1"/>
    <property type="molecule type" value="Genomic_DNA"/>
</dbReference>
<reference evidence="2 3" key="1">
    <citation type="submission" date="2014-04" db="EMBL/GenBank/DDBJ databases">
        <authorList>
            <consortium name="DOE Joint Genome Institute"/>
            <person name="Kuo A."/>
            <person name="Zuccaro A."/>
            <person name="Kohler A."/>
            <person name="Nagy L.G."/>
            <person name="Floudas D."/>
            <person name="Copeland A."/>
            <person name="Barry K.W."/>
            <person name="Cichocki N."/>
            <person name="Veneault-Fourrey C."/>
            <person name="LaButti K."/>
            <person name="Lindquist E.A."/>
            <person name="Lipzen A."/>
            <person name="Lundell T."/>
            <person name="Morin E."/>
            <person name="Murat C."/>
            <person name="Sun H."/>
            <person name="Tunlid A."/>
            <person name="Henrissat B."/>
            <person name="Grigoriev I.V."/>
            <person name="Hibbett D.S."/>
            <person name="Martin F."/>
            <person name="Nordberg H.P."/>
            <person name="Cantor M.N."/>
            <person name="Hua S.X."/>
        </authorList>
    </citation>
    <scope>NUCLEOTIDE SEQUENCE [LARGE SCALE GENOMIC DNA]</scope>
    <source>
        <strain evidence="2 3">MAFF 305830</strain>
    </source>
</reference>
<feature type="compositionally biased region" description="Acidic residues" evidence="1">
    <location>
        <begin position="97"/>
        <end position="106"/>
    </location>
</feature>
<dbReference type="Proteomes" id="UP000054097">
    <property type="component" value="Unassembled WGS sequence"/>
</dbReference>
<evidence type="ECO:0000313" key="3">
    <source>
        <dbReference type="Proteomes" id="UP000054097"/>
    </source>
</evidence>
<accession>A0A0C2X0U6</accession>